<evidence type="ECO:0000313" key="4">
    <source>
        <dbReference type="EMBL" id="QIB67986.1"/>
    </source>
</evidence>
<dbReference type="EMBL" id="CP048649">
    <property type="protein sequence ID" value="QIB67986.1"/>
    <property type="molecule type" value="Genomic_DNA"/>
</dbReference>
<dbReference type="InterPro" id="IPR001303">
    <property type="entry name" value="Aldolase_II/adducin_N"/>
</dbReference>
<keyword evidence="5" id="KW-1185">Reference proteome</keyword>
<protein>
    <submittedName>
        <fullName evidence="4">Class II aldolase/adducin family protein</fullName>
    </submittedName>
</protein>
<keyword evidence="2" id="KW-0456">Lyase</keyword>
<evidence type="ECO:0000256" key="2">
    <source>
        <dbReference type="ARBA" id="ARBA00023239"/>
    </source>
</evidence>
<dbReference type="GO" id="GO:0019323">
    <property type="term" value="P:pentose catabolic process"/>
    <property type="evidence" value="ECO:0007669"/>
    <property type="project" value="TreeGrafter"/>
</dbReference>
<reference evidence="4 5" key="1">
    <citation type="submission" date="2020-02" db="EMBL/GenBank/DDBJ databases">
        <authorList>
            <person name="Kim Y.B."/>
            <person name="Roh S.W."/>
        </authorList>
    </citation>
    <scope>NUCLEOTIDE SEQUENCE [LARGE SCALE GENOMIC DNA]</scope>
    <source>
        <strain evidence="4 5">DSM 103574</strain>
    </source>
</reference>
<dbReference type="PANTHER" id="PTHR22789">
    <property type="entry name" value="FUCULOSE PHOSPHATE ALDOLASE"/>
    <property type="match status" value="1"/>
</dbReference>
<dbReference type="KEGG" id="abut:Ami103574_01090"/>
<evidence type="ECO:0000313" key="5">
    <source>
        <dbReference type="Proteomes" id="UP000466848"/>
    </source>
</evidence>
<dbReference type="Pfam" id="PF00596">
    <property type="entry name" value="Aldolase_II"/>
    <property type="match status" value="2"/>
</dbReference>
<dbReference type="Proteomes" id="UP000466848">
    <property type="component" value="Chromosome"/>
</dbReference>
<name>A0A858BV92_9FIRM</name>
<evidence type="ECO:0000256" key="1">
    <source>
        <dbReference type="ARBA" id="ARBA00022723"/>
    </source>
</evidence>
<proteinExistence type="predicted"/>
<evidence type="ECO:0000259" key="3">
    <source>
        <dbReference type="SMART" id="SM01007"/>
    </source>
</evidence>
<dbReference type="SUPFAM" id="SSF53639">
    <property type="entry name" value="AraD/HMP-PK domain-like"/>
    <property type="match status" value="2"/>
</dbReference>
<dbReference type="GO" id="GO:0016832">
    <property type="term" value="F:aldehyde-lyase activity"/>
    <property type="evidence" value="ECO:0007669"/>
    <property type="project" value="TreeGrafter"/>
</dbReference>
<dbReference type="GO" id="GO:0046872">
    <property type="term" value="F:metal ion binding"/>
    <property type="evidence" value="ECO:0007669"/>
    <property type="project" value="UniProtKB-KW"/>
</dbReference>
<dbReference type="SMART" id="SM01007">
    <property type="entry name" value="Aldolase_II"/>
    <property type="match status" value="2"/>
</dbReference>
<accession>A0A858BV92</accession>
<dbReference type="InterPro" id="IPR036409">
    <property type="entry name" value="Aldolase_II/adducin_N_sf"/>
</dbReference>
<gene>
    <name evidence="4" type="ORF">Ami103574_01090</name>
</gene>
<keyword evidence="1" id="KW-0479">Metal-binding</keyword>
<dbReference type="GO" id="GO:0005829">
    <property type="term" value="C:cytosol"/>
    <property type="evidence" value="ECO:0007669"/>
    <property type="project" value="TreeGrafter"/>
</dbReference>
<dbReference type="InterPro" id="IPR050197">
    <property type="entry name" value="Aldolase_class_II_sugar_metab"/>
</dbReference>
<dbReference type="PANTHER" id="PTHR22789:SF0">
    <property type="entry name" value="3-OXO-TETRONATE 4-PHOSPHATE DECARBOXYLASE-RELATED"/>
    <property type="match status" value="1"/>
</dbReference>
<organism evidence="4 5">
    <name type="scientific">Aminipila butyrica</name>
    <dbReference type="NCBI Taxonomy" id="433296"/>
    <lineage>
        <taxon>Bacteria</taxon>
        <taxon>Bacillati</taxon>
        <taxon>Bacillota</taxon>
        <taxon>Clostridia</taxon>
        <taxon>Peptostreptococcales</taxon>
        <taxon>Anaerovoracaceae</taxon>
        <taxon>Aminipila</taxon>
    </lineage>
</organism>
<sequence length="439" mass="48749">MNLEKLRPAEQLCRVMSRIYDAKLTTVSGGNLSLRDDAGNVWVTPSGGDKGRYQPSEMLRIGSDGQVENGGKPSVETGIHRSLLADRPEFKAVVHAHPAGLVAISLLRQLPELRLLPQVAAAVKEICLAAYGCPGSEELRENVAREFCNKSDVRAAILENHGAFVASEEGLQHAFGIFQDLDFSIRLQAKAHYFSGQAPRRISQEQLERYQQAEQPVWQVLASEETESVSLGERDVQEQMIDFCNRAYARGLFTQNIGVISVRLEENSFLITASGADNGELTPEEIVKVQGQKVQGSRRPSKSASLHQKIYQENPHINAIIMAAPEHAMVFAVTQAEYDLKTIPECYIVLREKIRKFPFGATIEQQEELAAYFKNQSPVAMVENDCCICTGASLFNAFDKLEVLEFSSQAVITARMLPGTLQPITEEQVEEIKNRFNIV</sequence>
<feature type="domain" description="Class II aldolase/adducin N-terminal" evidence="3">
    <location>
        <begin position="238"/>
        <end position="412"/>
    </location>
</feature>
<dbReference type="Gene3D" id="3.40.225.10">
    <property type="entry name" value="Class II aldolase/adducin N-terminal domain"/>
    <property type="match status" value="2"/>
</dbReference>
<dbReference type="RefSeq" id="WP_163064906.1">
    <property type="nucleotide sequence ID" value="NZ_CP048649.1"/>
</dbReference>
<feature type="domain" description="Class II aldolase/adducin N-terminal" evidence="3">
    <location>
        <begin position="10"/>
        <end position="189"/>
    </location>
</feature>
<dbReference type="AlphaFoldDB" id="A0A858BV92"/>